<reference evidence="1 2" key="1">
    <citation type="submission" date="2018-07" db="EMBL/GenBank/DDBJ databases">
        <title>a novel species of Sphingomonas isolated from the rhizosphere soil of Araceae plant.</title>
        <authorList>
            <person name="Zhiyong W."/>
            <person name="Qinglan Z."/>
            <person name="Zhiwei F."/>
            <person name="Ding X."/>
            <person name="Gejiao W."/>
            <person name="Shixue Z."/>
        </authorList>
    </citation>
    <scope>NUCLEOTIDE SEQUENCE [LARGE SCALE GENOMIC DNA]</scope>
    <source>
        <strain evidence="1 2">WZY 27</strain>
    </source>
</reference>
<evidence type="ECO:0000313" key="2">
    <source>
        <dbReference type="Proteomes" id="UP000253918"/>
    </source>
</evidence>
<proteinExistence type="predicted"/>
<dbReference type="EMBL" id="QQNB01000003">
    <property type="protein sequence ID" value="RDE04654.1"/>
    <property type="molecule type" value="Genomic_DNA"/>
</dbReference>
<dbReference type="Gene3D" id="3.60.40.10">
    <property type="entry name" value="PPM-type phosphatase domain"/>
    <property type="match status" value="1"/>
</dbReference>
<evidence type="ECO:0000313" key="1">
    <source>
        <dbReference type="EMBL" id="RDE04654.1"/>
    </source>
</evidence>
<organism evidence="1 2">
    <name type="scientific">Sphingomonas aracearum</name>
    <dbReference type="NCBI Taxonomy" id="2283317"/>
    <lineage>
        <taxon>Bacteria</taxon>
        <taxon>Pseudomonadati</taxon>
        <taxon>Pseudomonadota</taxon>
        <taxon>Alphaproteobacteria</taxon>
        <taxon>Sphingomonadales</taxon>
        <taxon>Sphingomonadaceae</taxon>
        <taxon>Sphingomonas</taxon>
    </lineage>
</organism>
<evidence type="ECO:0008006" key="3">
    <source>
        <dbReference type="Google" id="ProtNLM"/>
    </source>
</evidence>
<dbReference type="OrthoDB" id="1755431at2"/>
<gene>
    <name evidence="1" type="ORF">DVW87_13755</name>
</gene>
<protein>
    <recommendedName>
        <fullName evidence="3">Protein phosphatase 2C domain-containing protein</fullName>
    </recommendedName>
</protein>
<dbReference type="RefSeq" id="WP_114688390.1">
    <property type="nucleotide sequence ID" value="NZ_QQNB01000003.1"/>
</dbReference>
<sequence length="275" mass="28477">MHLDLLQSLSLCGRNDTPNDDRAGNTARTAWVIDGATDLGPPGLLGDQGGAAWLAATADAGFGLADAPELAGTCDQVFAHVAARYAAERRRAPEAAWELPSAAFAAVQLVGNKLHVAWAADCAVLHRSSAGVRWCTPAPDRAAESAAAAALGEGVGALPRTGAVLDDRRAARARPGRQVLGIDPSAARAAMRLAAVEVAPGDGLLLMTDGFSALIDAYGVHDAAALFAAAERQGLAALGQQLRDIEEQDADCRRFPRFKRSDDATALWLRIGGAA</sequence>
<dbReference type="AlphaFoldDB" id="A0A369VQJ2"/>
<dbReference type="SUPFAM" id="SSF81606">
    <property type="entry name" value="PP2C-like"/>
    <property type="match status" value="1"/>
</dbReference>
<accession>A0A369VQJ2</accession>
<dbReference type="InterPro" id="IPR036457">
    <property type="entry name" value="PPM-type-like_dom_sf"/>
</dbReference>
<keyword evidence="2" id="KW-1185">Reference proteome</keyword>
<dbReference type="Proteomes" id="UP000253918">
    <property type="component" value="Unassembled WGS sequence"/>
</dbReference>
<comment type="caution">
    <text evidence="1">The sequence shown here is derived from an EMBL/GenBank/DDBJ whole genome shotgun (WGS) entry which is preliminary data.</text>
</comment>
<name>A0A369VQJ2_9SPHN</name>